<evidence type="ECO:0000313" key="6">
    <source>
        <dbReference type="Proteomes" id="UP000673691"/>
    </source>
</evidence>
<name>A0A8H8DHU9_9FUNG</name>
<keyword evidence="2" id="KW-0677">Repeat</keyword>
<proteinExistence type="predicted"/>
<dbReference type="PANTHER" id="PTHR12848">
    <property type="entry name" value="REGULATORY-ASSOCIATED PROTEIN OF MTOR"/>
    <property type="match status" value="1"/>
</dbReference>
<feature type="domain" description="Raptor N-terminal CASPase-like" evidence="4">
    <location>
        <begin position="199"/>
        <end position="344"/>
    </location>
</feature>
<dbReference type="GO" id="GO:0005737">
    <property type="term" value="C:cytoplasm"/>
    <property type="evidence" value="ECO:0007669"/>
    <property type="project" value="TreeGrafter"/>
</dbReference>
<dbReference type="AlphaFoldDB" id="A0A8H8DHU9"/>
<dbReference type="OrthoDB" id="10262360at2759"/>
<dbReference type="Proteomes" id="UP000673691">
    <property type="component" value="Unassembled WGS sequence"/>
</dbReference>
<dbReference type="Pfam" id="PF14538">
    <property type="entry name" value="Raptor_N"/>
    <property type="match status" value="1"/>
</dbReference>
<evidence type="ECO:0000259" key="4">
    <source>
        <dbReference type="SMART" id="SM01302"/>
    </source>
</evidence>
<dbReference type="GO" id="GO:0030307">
    <property type="term" value="P:positive regulation of cell growth"/>
    <property type="evidence" value="ECO:0007669"/>
    <property type="project" value="TreeGrafter"/>
</dbReference>
<feature type="region of interest" description="Disordered" evidence="3">
    <location>
        <begin position="57"/>
        <end position="158"/>
    </location>
</feature>
<feature type="non-terminal residue" evidence="5">
    <location>
        <position position="344"/>
    </location>
</feature>
<dbReference type="GO" id="GO:0030674">
    <property type="term" value="F:protein-macromolecule adaptor activity"/>
    <property type="evidence" value="ECO:0007669"/>
    <property type="project" value="TreeGrafter"/>
</dbReference>
<dbReference type="InterPro" id="IPR029347">
    <property type="entry name" value="Raptor_N"/>
</dbReference>
<dbReference type="EMBL" id="JAEFCI010007193">
    <property type="protein sequence ID" value="KAG5459219.1"/>
    <property type="molecule type" value="Genomic_DNA"/>
</dbReference>
<keyword evidence="1" id="KW-0853">WD repeat</keyword>
<comment type="caution">
    <text evidence="5">The sequence shown here is derived from an EMBL/GenBank/DDBJ whole genome shotgun (WGS) entry which is preliminary data.</text>
</comment>
<dbReference type="InterPro" id="IPR004083">
    <property type="entry name" value="Raptor"/>
</dbReference>
<dbReference type="GO" id="GO:0031931">
    <property type="term" value="C:TORC1 complex"/>
    <property type="evidence" value="ECO:0007669"/>
    <property type="project" value="InterPro"/>
</dbReference>
<accession>A0A8H8DHU9</accession>
<dbReference type="GO" id="GO:0009267">
    <property type="term" value="P:cellular response to starvation"/>
    <property type="evidence" value="ECO:0007669"/>
    <property type="project" value="TreeGrafter"/>
</dbReference>
<dbReference type="GO" id="GO:0071230">
    <property type="term" value="P:cellular response to amino acid stimulus"/>
    <property type="evidence" value="ECO:0007669"/>
    <property type="project" value="TreeGrafter"/>
</dbReference>
<protein>
    <submittedName>
        <fullName evidence="5">Raptor N-terminal caspase like domain-containing protein</fullName>
    </submittedName>
</protein>
<feature type="non-terminal residue" evidence="5">
    <location>
        <position position="1"/>
    </location>
</feature>
<evidence type="ECO:0000256" key="1">
    <source>
        <dbReference type="ARBA" id="ARBA00022574"/>
    </source>
</evidence>
<dbReference type="GO" id="GO:0031929">
    <property type="term" value="P:TOR signaling"/>
    <property type="evidence" value="ECO:0007669"/>
    <property type="project" value="InterPro"/>
</dbReference>
<gene>
    <name evidence="5" type="ORF">BJ554DRAFT_406</name>
</gene>
<dbReference type="SMART" id="SM01302">
    <property type="entry name" value="Raptor_N"/>
    <property type="match status" value="1"/>
</dbReference>
<sequence>PRGSRTSASPARCLWTPSLRTAPAHEGAKLQDVGPAQTGVAAKLVGRNHGQKLFRSAVGSRCGTREGRNGQVAPDPCSSDVGGEEGAAGRPLAVDGKRRGRQPPPTPATAREATGFGTAGQRGDPGSADTDGEEASAESASTVGGKHRQPLRPLTADDVRELSDAFANTYFTEVRHQNPDPSPDRHRREQLQDWRMRERLKTVSVALVLCLNIGVDPPDVVKTDPCAKLECWVAPTPLLPQKALEAIGKNLQQQYEVWQPRARYRLALDPSVEETKKGCMNLRRNAKEERILFHYNGHGVPKPTASGELWVFNKDYTQYIPVSLYDLQTWLGSPCILVYDCSAA</sequence>
<evidence type="ECO:0000313" key="5">
    <source>
        <dbReference type="EMBL" id="KAG5459219.1"/>
    </source>
</evidence>
<dbReference type="PRINTS" id="PR01547">
    <property type="entry name" value="YEAST176DUF"/>
</dbReference>
<dbReference type="GO" id="GO:0010506">
    <property type="term" value="P:regulation of autophagy"/>
    <property type="evidence" value="ECO:0007669"/>
    <property type="project" value="TreeGrafter"/>
</dbReference>
<keyword evidence="6" id="KW-1185">Reference proteome</keyword>
<organism evidence="5 6">
    <name type="scientific">Olpidium bornovanus</name>
    <dbReference type="NCBI Taxonomy" id="278681"/>
    <lineage>
        <taxon>Eukaryota</taxon>
        <taxon>Fungi</taxon>
        <taxon>Fungi incertae sedis</taxon>
        <taxon>Olpidiomycota</taxon>
        <taxon>Olpidiomycotina</taxon>
        <taxon>Olpidiomycetes</taxon>
        <taxon>Olpidiales</taxon>
        <taxon>Olpidiaceae</taxon>
        <taxon>Olpidium</taxon>
    </lineage>
</organism>
<evidence type="ECO:0000256" key="3">
    <source>
        <dbReference type="SAM" id="MobiDB-lite"/>
    </source>
</evidence>
<evidence type="ECO:0000256" key="2">
    <source>
        <dbReference type="ARBA" id="ARBA00022737"/>
    </source>
</evidence>
<dbReference type="PANTHER" id="PTHR12848:SF16">
    <property type="entry name" value="REGULATORY-ASSOCIATED PROTEIN OF MTOR"/>
    <property type="match status" value="1"/>
</dbReference>
<reference evidence="5 6" key="1">
    <citation type="journal article" name="Sci. Rep.">
        <title>Genome-scale phylogenetic analyses confirm Olpidium as the closest living zoosporic fungus to the non-flagellated, terrestrial fungi.</title>
        <authorList>
            <person name="Chang Y."/>
            <person name="Rochon D."/>
            <person name="Sekimoto S."/>
            <person name="Wang Y."/>
            <person name="Chovatia M."/>
            <person name="Sandor L."/>
            <person name="Salamov A."/>
            <person name="Grigoriev I.V."/>
            <person name="Stajich J.E."/>
            <person name="Spatafora J.W."/>
        </authorList>
    </citation>
    <scope>NUCLEOTIDE SEQUENCE [LARGE SCALE GENOMIC DNA]</scope>
    <source>
        <strain evidence="5">S191</strain>
    </source>
</reference>